<feature type="region of interest" description="Disordered" evidence="3">
    <location>
        <begin position="1227"/>
        <end position="1274"/>
    </location>
</feature>
<sequence>MTEERRVDLVRLPKEERFFEVEAVFGRDATSVFPTEAKKAAEEAGTLTSEAVLEALGARRFISETELDTLRATRGVTADDGAVAADKPLAEILRERKAAKDAEHEEKWKLMKIGKNRPLDAEELQFLDVVAEAEAERERAWSAMERAELEAFKAAVRERSAEPEAGPSAEAPAPKPKADPRMPAALAAAPKPPPLRAVVKVKPKAGAAAGAGAGAGPASGKSGAGGSGAAESGRGLAPGAKEGEPPAKRAKAEVAAESGAGASIAESADVDAVGVLPIPRQHHEENEQQDDNQDCPEVGTQLLALQRTSDDHRAAWHATLQSAAGRVTQALFDLVVVARADPIIQAATTSAAGSGCRTAATACTPSSSALRGRPVVVVGDGSDAVDAAAAVALLNDGRGVRLLLTPPPGTEGMAEPTASVTAAAAATSVISGGALLEEARRRALAAALRPHPSLAAPSAVGRALLAPTKRRFWAYVKGKLGGSGGGEASGAGGGGDGGMAKLTAPPAVVAAGAGVAAKQALAPSLGTLLAAAAAELAEGPVAPPLPLPVGSAAVAAVAAALPLTAVAPSGGVVLTARSAADPGVMPFLDPAIRQALLDPHSCTADPAATMSGSAVPAGERGRLLLYRGVAHPAAPGLVFVGHEVNADTELGTQILEAQVRWIVSLAAGLISLPPAAEMAADLDRQRSWRAASLALPFMSDNGSLSRSYDKVWLSQLERDLQGVAAATTGAPSEDAASEGPGTARPRLLQRLRTAGRAASGGQSPASGSSAISPDAGGFGGGGGGGSGGGGGCQALGGTLAAPATPRRRTPGAAEEAEASSAPLSVLTGLAATSSGGGAASWSRVDVSAQLSHRSASGGGSGDGARKSPEVHSEGSSPFATAAAAAATGGGGDVIGNGFGIFMSDVTTSSECIVTDGSNVAAAAAAGASKTWSSPVSTPRTARAGQRPSTALPTLVETGQEAGGADSGENACGGGGGGGGGGGDDLFGSDLLGSLRLVPANAFGVAAAAGGASSASQLEATGSGGVEAAAQPWRCATAPLSHVPTGSTQAAAPPPFLSQSSGQQAVTKSTSGGGGEENGRAGSDHGSTAAAAAVAPQRRRPPPRGFSLTNVIRRLGSKRDADVGATAADAASCSGGGSAGGGGGGSTCAAGSSPGAGVAARSVTLATLSRHRASSTADGAADGGVTNEDRSSGAMGVMSAQIAALRAHLLNPGSNPFPNVVPSAPLSPPSGACSGGGAATGGPTPRHSVAGGPLAGAASPAWSPSVTPQISMGGGRTANTAAGAVAPGPSHNVWCSSSLTAPSNIVGATAGLAAAPMSPFSPAGSGSPHSPGAAAGAPSRLFGSGGRAGSRLALASSAASAVARSNDGTSEDGAAAMDGIEAPAMMLSPTTGRRRPVRRSMSHECVMSARFAGATVVPAAASISHGAGGPTSPSALPIYRTSVQGRTPLSRMAKTTSNGDMSHLQTSGPSTPTAAAAAAAASGLTNADSVARAALMNAMAATAPLSSRVARSRSSSMKILPVDGHIMIEPSSYDPAPVRQSTAGSSLNGAAGGAGSGQSSANVSAAGDAKPAAPRRRPVRRAATFLLGGGGGGAASGGSGLFERVASVMWDGGAAAAPSRGLTRQDSNGTGGRRDKEREKEKDRQREGSGGSGGLGGLLGQAADAALVSYKARQAATSAAAAALATARAEAGGAPASPPAIPAAATPSSAAAAATATSGTANAAASAMATAAVATRRLFRAAPRRTQSSLGDVRGASSGQVPNSPKSPPGTARGSSSSSQIPPQVVPLRTAKPPSRRRLALLRMPGSTDAGGGGSGGGGGRHGAADVAELPADGDHSPDAESDFTMYGEYPYRTPYNGLMSPVLAASPGSPLPPPPPPAEALQALEAAGARPPVSVEALAEAEVVARAEALLSPDRRSPAFVMKRISQAKQDRAVTEVASWLKEALRHRSYSGPNAMPSPGANSQPLPVVQSPTAAYGGGVVQSLKSPDHVVPPAPFCRISGTSGSIISGDCLEGEGDASEFRLGLALESNAGSPRASGRLWPAALAANPPQLRYSLPGGGLGGTGAGVGPAPGSQAGSTTGMAPSPRGSLGVAAPWGSLRALAGPAVGGGSGNFGGFGRPSPATSPMVRMGRSREEDVEAHALMQAGELDEQ</sequence>
<dbReference type="PANTHER" id="PTHR13495:SF0">
    <property type="entry name" value="PSME3-INTERACTING PROTEIN"/>
    <property type="match status" value="1"/>
</dbReference>
<dbReference type="InterPro" id="IPR036188">
    <property type="entry name" value="FAD/NAD-bd_sf"/>
</dbReference>
<feature type="compositionally biased region" description="Gly residues" evidence="3">
    <location>
        <begin position="1133"/>
        <end position="1145"/>
    </location>
</feature>
<evidence type="ECO:0000256" key="3">
    <source>
        <dbReference type="SAM" id="MobiDB-lite"/>
    </source>
</evidence>
<dbReference type="OrthoDB" id="75807at2759"/>
<dbReference type="InterPro" id="IPR039845">
    <property type="entry name" value="FAM192A"/>
</dbReference>
<feature type="compositionally biased region" description="Low complexity" evidence="3">
    <location>
        <begin position="1146"/>
        <end position="1155"/>
    </location>
</feature>
<accession>A0A835Y3W5</accession>
<feature type="region of interest" description="Disordered" evidence="3">
    <location>
        <begin position="1530"/>
        <end position="1577"/>
    </location>
</feature>
<feature type="region of interest" description="Disordered" evidence="3">
    <location>
        <begin position="2109"/>
        <end position="2136"/>
    </location>
</feature>
<dbReference type="Pfam" id="PF10187">
    <property type="entry name" value="FAM192A_Fyv6_N"/>
    <property type="match status" value="1"/>
</dbReference>
<proteinExistence type="predicted"/>
<feature type="compositionally biased region" description="Basic and acidic residues" evidence="3">
    <location>
        <begin position="1631"/>
        <end position="1646"/>
    </location>
</feature>
<feature type="compositionally biased region" description="Low complexity" evidence="3">
    <location>
        <begin position="754"/>
        <end position="775"/>
    </location>
</feature>
<feature type="region of interest" description="Disordered" evidence="3">
    <location>
        <begin position="1741"/>
        <end position="1828"/>
    </location>
</feature>
<feature type="region of interest" description="Disordered" evidence="3">
    <location>
        <begin position="926"/>
        <end position="951"/>
    </location>
</feature>
<dbReference type="Gene3D" id="3.50.50.60">
    <property type="entry name" value="FAD/NAD(P)-binding domain"/>
    <property type="match status" value="1"/>
</dbReference>
<feature type="domain" description="FAM192A/Fyv6 N-terminal" evidence="4">
    <location>
        <begin position="79"/>
        <end position="153"/>
    </location>
</feature>
<feature type="compositionally biased region" description="Basic and acidic residues" evidence="3">
    <location>
        <begin position="241"/>
        <end position="254"/>
    </location>
</feature>
<feature type="compositionally biased region" description="Gly residues" evidence="3">
    <location>
        <begin position="776"/>
        <end position="794"/>
    </location>
</feature>
<feature type="compositionally biased region" description="Basic and acidic residues" evidence="3">
    <location>
        <begin position="863"/>
        <end position="872"/>
    </location>
</feature>
<reference evidence="5" key="1">
    <citation type="journal article" date="2020" name="bioRxiv">
        <title>Comparative genomics of Chlamydomonas.</title>
        <authorList>
            <person name="Craig R.J."/>
            <person name="Hasan A.R."/>
            <person name="Ness R.W."/>
            <person name="Keightley P.D."/>
        </authorList>
    </citation>
    <scope>NUCLEOTIDE SEQUENCE</scope>
    <source>
        <strain evidence="5">CCAP 11/70</strain>
    </source>
</reference>
<feature type="region of interest" description="Disordered" evidence="3">
    <location>
        <begin position="850"/>
        <end position="878"/>
    </location>
</feature>
<comment type="subcellular location">
    <subcellularLocation>
        <location evidence="1">Nucleus</location>
    </subcellularLocation>
</comment>
<feature type="region of interest" description="Disordered" evidence="3">
    <location>
        <begin position="2057"/>
        <end position="2089"/>
    </location>
</feature>
<feature type="region of interest" description="Disordered" evidence="3">
    <location>
        <begin position="208"/>
        <end position="255"/>
    </location>
</feature>
<feature type="compositionally biased region" description="Gly residues" evidence="3">
    <location>
        <begin position="209"/>
        <end position="228"/>
    </location>
</feature>
<dbReference type="InterPro" id="IPR019331">
    <property type="entry name" value="FAM192A/Fyv6_N"/>
</dbReference>
<feature type="region of interest" description="Disordered" evidence="3">
    <location>
        <begin position="1128"/>
        <end position="1155"/>
    </location>
</feature>
<feature type="compositionally biased region" description="Gly residues" evidence="3">
    <location>
        <begin position="1808"/>
        <end position="1821"/>
    </location>
</feature>
<protein>
    <recommendedName>
        <fullName evidence="4">FAM192A/Fyv6 N-terminal domain-containing protein</fullName>
    </recommendedName>
</protein>
<feature type="compositionally biased region" description="Low complexity" evidence="3">
    <location>
        <begin position="1240"/>
        <end position="1264"/>
    </location>
</feature>
<evidence type="ECO:0000313" key="5">
    <source>
        <dbReference type="EMBL" id="KAG2494722.1"/>
    </source>
</evidence>
<evidence type="ECO:0000256" key="1">
    <source>
        <dbReference type="ARBA" id="ARBA00004123"/>
    </source>
</evidence>
<feature type="compositionally biased region" description="Gly residues" evidence="3">
    <location>
        <begin position="2057"/>
        <end position="2070"/>
    </location>
</feature>
<organism evidence="5 6">
    <name type="scientific">Edaphochlamys debaryana</name>
    <dbReference type="NCBI Taxonomy" id="47281"/>
    <lineage>
        <taxon>Eukaryota</taxon>
        <taxon>Viridiplantae</taxon>
        <taxon>Chlorophyta</taxon>
        <taxon>core chlorophytes</taxon>
        <taxon>Chlorophyceae</taxon>
        <taxon>CS clade</taxon>
        <taxon>Chlamydomonadales</taxon>
        <taxon>Chlamydomonadales incertae sedis</taxon>
        <taxon>Edaphochlamys</taxon>
    </lineage>
</organism>
<feature type="compositionally biased region" description="Polar residues" evidence="3">
    <location>
        <begin position="929"/>
        <end position="939"/>
    </location>
</feature>
<feature type="compositionally biased region" description="Gly residues" evidence="3">
    <location>
        <begin position="2109"/>
        <end position="2118"/>
    </location>
</feature>
<keyword evidence="6" id="KW-1185">Reference proteome</keyword>
<feature type="region of interest" description="Disordered" evidence="3">
    <location>
        <begin position="1360"/>
        <end position="1399"/>
    </location>
</feature>
<feature type="region of interest" description="Disordered" evidence="3">
    <location>
        <begin position="1450"/>
        <end position="1472"/>
    </location>
</feature>
<feature type="region of interest" description="Disordered" evidence="3">
    <location>
        <begin position="1169"/>
        <end position="1191"/>
    </location>
</feature>
<dbReference type="Proteomes" id="UP000612055">
    <property type="component" value="Unassembled WGS sequence"/>
</dbReference>
<evidence type="ECO:0000256" key="2">
    <source>
        <dbReference type="ARBA" id="ARBA00023242"/>
    </source>
</evidence>
<evidence type="ECO:0000313" key="6">
    <source>
        <dbReference type="Proteomes" id="UP000612055"/>
    </source>
</evidence>
<feature type="region of interest" description="Disordered" evidence="3">
    <location>
        <begin position="1615"/>
        <end position="1655"/>
    </location>
</feature>
<gene>
    <name evidence="5" type="ORF">HYH03_007236</name>
</gene>
<dbReference type="PANTHER" id="PTHR13495">
    <property type="entry name" value="NEFA-INTERACTING NUCLEAR PROTEIN NIP30"/>
    <property type="match status" value="1"/>
</dbReference>
<comment type="caution">
    <text evidence="5">The sequence shown here is derived from an EMBL/GenBank/DDBJ whole genome shotgun (WGS) entry which is preliminary data.</text>
</comment>
<feature type="region of interest" description="Disordered" evidence="3">
    <location>
        <begin position="1038"/>
        <end position="1109"/>
    </location>
</feature>
<feature type="compositionally biased region" description="Low complexity" evidence="3">
    <location>
        <begin position="163"/>
        <end position="172"/>
    </location>
</feature>
<feature type="region of interest" description="Disordered" evidence="3">
    <location>
        <begin position="724"/>
        <end position="821"/>
    </location>
</feature>
<feature type="region of interest" description="Disordered" evidence="3">
    <location>
        <begin position="1319"/>
        <end position="1338"/>
    </location>
</feature>
<feature type="region of interest" description="Disordered" evidence="3">
    <location>
        <begin position="157"/>
        <end position="194"/>
    </location>
</feature>
<name>A0A835Y3W5_9CHLO</name>
<feature type="compositionally biased region" description="Polar residues" evidence="3">
    <location>
        <begin position="1056"/>
        <end position="1069"/>
    </location>
</feature>
<evidence type="ECO:0000259" key="4">
    <source>
        <dbReference type="Pfam" id="PF10187"/>
    </source>
</evidence>
<dbReference type="EMBL" id="JAEHOE010000029">
    <property type="protein sequence ID" value="KAG2494722.1"/>
    <property type="molecule type" value="Genomic_DNA"/>
</dbReference>
<dbReference type="GO" id="GO:0005634">
    <property type="term" value="C:nucleus"/>
    <property type="evidence" value="ECO:0007669"/>
    <property type="project" value="UniProtKB-SubCell"/>
</dbReference>
<feature type="compositionally biased region" description="Low complexity" evidence="3">
    <location>
        <begin position="1556"/>
        <end position="1571"/>
    </location>
</feature>
<keyword evidence="2" id="KW-0539">Nucleus</keyword>